<dbReference type="SUPFAM" id="SSF49879">
    <property type="entry name" value="SMAD/FHA domain"/>
    <property type="match status" value="1"/>
</dbReference>
<name>A0A239MHL5_9BACT</name>
<dbReference type="InterPro" id="IPR000253">
    <property type="entry name" value="FHA_dom"/>
</dbReference>
<proteinExistence type="predicted"/>
<organism evidence="2 3">
    <name type="scientific">Granulicella rosea</name>
    <dbReference type="NCBI Taxonomy" id="474952"/>
    <lineage>
        <taxon>Bacteria</taxon>
        <taxon>Pseudomonadati</taxon>
        <taxon>Acidobacteriota</taxon>
        <taxon>Terriglobia</taxon>
        <taxon>Terriglobales</taxon>
        <taxon>Acidobacteriaceae</taxon>
        <taxon>Granulicella</taxon>
    </lineage>
</organism>
<reference evidence="2 3" key="1">
    <citation type="submission" date="2017-06" db="EMBL/GenBank/DDBJ databases">
        <authorList>
            <person name="Kim H.J."/>
            <person name="Triplett B.A."/>
        </authorList>
    </citation>
    <scope>NUCLEOTIDE SEQUENCE [LARGE SCALE GENOMIC DNA]</scope>
    <source>
        <strain evidence="2 3">DSM 18704</strain>
    </source>
</reference>
<protein>
    <submittedName>
        <fullName evidence="2">FHA domain-containing protein</fullName>
    </submittedName>
</protein>
<evidence type="ECO:0000313" key="2">
    <source>
        <dbReference type="EMBL" id="SNT42195.1"/>
    </source>
</evidence>
<evidence type="ECO:0000313" key="3">
    <source>
        <dbReference type="Proteomes" id="UP000198356"/>
    </source>
</evidence>
<dbReference type="AlphaFoldDB" id="A0A239MHL5"/>
<dbReference type="Proteomes" id="UP000198356">
    <property type="component" value="Unassembled WGS sequence"/>
</dbReference>
<dbReference type="InterPro" id="IPR008984">
    <property type="entry name" value="SMAD_FHA_dom_sf"/>
</dbReference>
<sequence length="204" mass="20829">MDTYVCPKGHASTEPDYCSECGARIVTPAADATPSVASAAPAVCPACGAPCEAGGVAFCEVCGCDFASAPAPGAGAAVAAPQVSAWMVTLSVDPALRGAGSPEAPAGIAPLTVQLKEPVSLIGRQSDARAIFPEIPVKHDDAVSHRHALLQLFGNGTLLLRDIGAANGTRLNGREIEPLVDHPLKDGDEIALGHWSRISVKAIY</sequence>
<feature type="domain" description="FHA" evidence="1">
    <location>
        <begin position="120"/>
        <end position="176"/>
    </location>
</feature>
<dbReference type="OrthoDB" id="5111283at2"/>
<dbReference type="Gene3D" id="2.60.200.20">
    <property type="match status" value="1"/>
</dbReference>
<gene>
    <name evidence="2" type="ORF">SAMN05421770_11333</name>
</gene>
<dbReference type="EMBL" id="FZOU01000013">
    <property type="protein sequence ID" value="SNT42195.1"/>
    <property type="molecule type" value="Genomic_DNA"/>
</dbReference>
<keyword evidence="3" id="KW-1185">Reference proteome</keyword>
<dbReference type="Pfam" id="PF00498">
    <property type="entry name" value="FHA"/>
    <property type="match status" value="1"/>
</dbReference>
<dbReference type="CDD" id="cd00060">
    <property type="entry name" value="FHA"/>
    <property type="match status" value="1"/>
</dbReference>
<accession>A0A239MHL5</accession>
<dbReference type="PROSITE" id="PS50006">
    <property type="entry name" value="FHA_DOMAIN"/>
    <property type="match status" value="1"/>
</dbReference>
<evidence type="ECO:0000259" key="1">
    <source>
        <dbReference type="PROSITE" id="PS50006"/>
    </source>
</evidence>
<dbReference type="RefSeq" id="WP_089410381.1">
    <property type="nucleotide sequence ID" value="NZ_FZOU01000013.1"/>
</dbReference>
<dbReference type="SMART" id="SM00240">
    <property type="entry name" value="FHA"/>
    <property type="match status" value="1"/>
</dbReference>